<evidence type="ECO:0008006" key="3">
    <source>
        <dbReference type="Google" id="ProtNLM"/>
    </source>
</evidence>
<protein>
    <recommendedName>
        <fullName evidence="3">DUF4915 domain-containing protein</fullName>
    </recommendedName>
</protein>
<accession>A9A0X8</accession>
<dbReference type="OrthoDB" id="5496517at2"/>
<evidence type="ECO:0000313" key="1">
    <source>
        <dbReference type="EMBL" id="ABW67603.1"/>
    </source>
</evidence>
<dbReference type="RefSeq" id="WP_012175219.1">
    <property type="nucleotide sequence ID" value="NC_009943.1"/>
</dbReference>
<dbReference type="Proteomes" id="UP000008561">
    <property type="component" value="Chromosome"/>
</dbReference>
<evidence type="ECO:0000313" key="2">
    <source>
        <dbReference type="Proteomes" id="UP000008561"/>
    </source>
</evidence>
<dbReference type="eggNOG" id="ENOG5032SVT">
    <property type="taxonomic scope" value="Bacteria"/>
</dbReference>
<dbReference type="EMBL" id="CP000859">
    <property type="protein sequence ID" value="ABW67603.1"/>
    <property type="molecule type" value="Genomic_DNA"/>
</dbReference>
<dbReference type="AlphaFoldDB" id="A9A0X8"/>
<dbReference type="KEGG" id="dol:Dole_1799"/>
<keyword evidence="2" id="KW-1185">Reference proteome</keyword>
<dbReference type="HOGENOM" id="CLU_873541_0_0_7"/>
<dbReference type="STRING" id="96561.Dole_1799"/>
<gene>
    <name evidence="1" type="ordered locus">Dole_1799</name>
</gene>
<proteinExistence type="predicted"/>
<dbReference type="SUPFAM" id="SSF101898">
    <property type="entry name" value="NHL repeat"/>
    <property type="match status" value="1"/>
</dbReference>
<reference evidence="1 2" key="1">
    <citation type="submission" date="2007-10" db="EMBL/GenBank/DDBJ databases">
        <title>Complete sequence of Desulfococcus oleovorans Hxd3.</title>
        <authorList>
            <consortium name="US DOE Joint Genome Institute"/>
            <person name="Copeland A."/>
            <person name="Lucas S."/>
            <person name="Lapidus A."/>
            <person name="Barry K."/>
            <person name="Glavina del Rio T."/>
            <person name="Dalin E."/>
            <person name="Tice H."/>
            <person name="Pitluck S."/>
            <person name="Kiss H."/>
            <person name="Brettin T."/>
            <person name="Bruce D."/>
            <person name="Detter J.C."/>
            <person name="Han C."/>
            <person name="Schmutz J."/>
            <person name="Larimer F."/>
            <person name="Land M."/>
            <person name="Hauser L."/>
            <person name="Kyrpides N."/>
            <person name="Kim E."/>
            <person name="Wawrik B."/>
            <person name="Richardson P."/>
        </authorList>
    </citation>
    <scope>NUCLEOTIDE SEQUENCE [LARGE SCALE GENOMIC DNA]</scope>
    <source>
        <strain evidence="2">DSM 6200 / JCM 39069 / Hxd3</strain>
    </source>
</reference>
<organism evidence="1 2">
    <name type="scientific">Desulfosudis oleivorans (strain DSM 6200 / JCM 39069 / Hxd3)</name>
    <name type="common">Desulfococcus oleovorans</name>
    <dbReference type="NCBI Taxonomy" id="96561"/>
    <lineage>
        <taxon>Bacteria</taxon>
        <taxon>Pseudomonadati</taxon>
        <taxon>Thermodesulfobacteriota</taxon>
        <taxon>Desulfobacteria</taxon>
        <taxon>Desulfobacterales</taxon>
        <taxon>Desulfosudaceae</taxon>
        <taxon>Desulfosudis</taxon>
    </lineage>
</organism>
<sequence length="318" mass="36527">MLILSMGIPHKNIDTLEEGRRFIKAIILVIDWKRKKVIKEIAYEPPPENLGPGISRMFKGACIFKDRYYVVTNTELLGYDLNNWKLQQVVSHPSFNDLHGVFVDDNYTYLCNTGLEAVQLLKNGSIIQTVSMADTPTWERFSDKTDYRAIPNTKPHESHINHICLFNEKLWVTRFQKRDAVALWDISQKISMPVDVGCHDGKVVEDSVFFTTVNGHMLEFDSNNLRLKKNYNVNSYADSGIGWTRGLEIHGGYAYLGVSALRHSKFKEYAKGIIKGRAHQLMPSSLLKIDYQNEKIVDQFNIPYRRAAVYTILKHPES</sequence>
<name>A9A0X8_DESOH</name>